<proteinExistence type="inferred from homology"/>
<accession>A0A2G2WZC3</accession>
<comment type="caution">
    <text evidence="5">The sequence shown here is derived from an EMBL/GenBank/DDBJ whole genome shotgun (WGS) entry which is preliminary data.</text>
</comment>
<dbReference type="PROSITE" id="PS50600">
    <property type="entry name" value="ULP_PROTEASE"/>
    <property type="match status" value="1"/>
</dbReference>
<feature type="domain" description="Ubiquitin-like protease family profile" evidence="4">
    <location>
        <begin position="1"/>
        <end position="159"/>
    </location>
</feature>
<dbReference type="Pfam" id="PF02902">
    <property type="entry name" value="Peptidase_C48"/>
    <property type="match status" value="1"/>
</dbReference>
<evidence type="ECO:0000313" key="6">
    <source>
        <dbReference type="Proteomes" id="UP000224567"/>
    </source>
</evidence>
<keyword evidence="2" id="KW-0645">Protease</keyword>
<evidence type="ECO:0000256" key="3">
    <source>
        <dbReference type="ARBA" id="ARBA00022801"/>
    </source>
</evidence>
<sequence length="159" mass="17717">MLINIVKDFSIPAGLPWNLVNKIFIPINYGDEFHWVLAIIVQKERRIRVYDSMSQRRLPVDAVVDVAIDGAILGTNQTTSKADMTDPVWDVAFLQDIMRELRRQATGEGLEAAEHAFGTVWAAFKIRKALNPKRALKPTALIKSDSKAAAADKKAKSSK</sequence>
<keyword evidence="6" id="KW-1185">Reference proteome</keyword>
<evidence type="ECO:0000259" key="4">
    <source>
        <dbReference type="PROSITE" id="PS50600"/>
    </source>
</evidence>
<organism evidence="5 6">
    <name type="scientific">Capsicum baccatum</name>
    <name type="common">Peruvian pepper</name>
    <dbReference type="NCBI Taxonomy" id="33114"/>
    <lineage>
        <taxon>Eukaryota</taxon>
        <taxon>Viridiplantae</taxon>
        <taxon>Streptophyta</taxon>
        <taxon>Embryophyta</taxon>
        <taxon>Tracheophyta</taxon>
        <taxon>Spermatophyta</taxon>
        <taxon>Magnoliopsida</taxon>
        <taxon>eudicotyledons</taxon>
        <taxon>Gunneridae</taxon>
        <taxon>Pentapetalae</taxon>
        <taxon>asterids</taxon>
        <taxon>lamiids</taxon>
        <taxon>Solanales</taxon>
        <taxon>Solanaceae</taxon>
        <taxon>Solanoideae</taxon>
        <taxon>Capsiceae</taxon>
        <taxon>Capsicum</taxon>
    </lineage>
</organism>
<name>A0A2G2WZC3_CAPBA</name>
<dbReference type="InterPro" id="IPR003653">
    <property type="entry name" value="Peptidase_C48_C"/>
</dbReference>
<dbReference type="AlphaFoldDB" id="A0A2G2WZC3"/>
<dbReference type="OrthoDB" id="1305543at2759"/>
<reference evidence="6" key="2">
    <citation type="journal article" date="2017" name="J. Anim. Genet.">
        <title>Multiple reference genome sequences of hot pepper reveal the massive evolution of plant disease resistance genes by retroduplication.</title>
        <authorList>
            <person name="Kim S."/>
            <person name="Park J."/>
            <person name="Yeom S.-I."/>
            <person name="Kim Y.-M."/>
            <person name="Seo E."/>
            <person name="Kim K.-T."/>
            <person name="Kim M.-S."/>
            <person name="Lee J.M."/>
            <person name="Cheong K."/>
            <person name="Shin H.-S."/>
            <person name="Kim S.-B."/>
            <person name="Han K."/>
            <person name="Lee J."/>
            <person name="Park M."/>
            <person name="Lee H.-A."/>
            <person name="Lee H.-Y."/>
            <person name="Lee Y."/>
            <person name="Oh S."/>
            <person name="Lee J.H."/>
            <person name="Choi E."/>
            <person name="Choi E."/>
            <person name="Lee S.E."/>
            <person name="Jeon J."/>
            <person name="Kim H."/>
            <person name="Choi G."/>
            <person name="Song H."/>
            <person name="Lee J."/>
            <person name="Lee S.-C."/>
            <person name="Kwon J.-K."/>
            <person name="Lee H.-Y."/>
            <person name="Koo N."/>
            <person name="Hong Y."/>
            <person name="Kim R.W."/>
            <person name="Kang W.-H."/>
            <person name="Huh J.H."/>
            <person name="Kang B.-C."/>
            <person name="Yang T.-J."/>
            <person name="Lee Y.-H."/>
            <person name="Bennetzen J.L."/>
            <person name="Choi D."/>
        </authorList>
    </citation>
    <scope>NUCLEOTIDE SEQUENCE [LARGE SCALE GENOMIC DNA]</scope>
    <source>
        <strain evidence="6">cv. PBC81</strain>
    </source>
</reference>
<dbReference type="SUPFAM" id="SSF54001">
    <property type="entry name" value="Cysteine proteinases"/>
    <property type="match status" value="1"/>
</dbReference>
<dbReference type="PANTHER" id="PTHR31470:SF46">
    <property type="entry name" value="ULP1 PROTEASE FAMILY, C-TERMINAL CATALYTIC DOMAIN CONTAINING PROTEIN"/>
    <property type="match status" value="1"/>
</dbReference>
<comment type="similarity">
    <text evidence="1">Belongs to the peptidase C48 family.</text>
</comment>
<reference evidence="5 6" key="1">
    <citation type="journal article" date="2017" name="Genome Biol.">
        <title>New reference genome sequences of hot pepper reveal the massive evolution of plant disease-resistance genes by retroduplication.</title>
        <authorList>
            <person name="Kim S."/>
            <person name="Park J."/>
            <person name="Yeom S.I."/>
            <person name="Kim Y.M."/>
            <person name="Seo E."/>
            <person name="Kim K.T."/>
            <person name="Kim M.S."/>
            <person name="Lee J.M."/>
            <person name="Cheong K."/>
            <person name="Shin H.S."/>
            <person name="Kim S.B."/>
            <person name="Han K."/>
            <person name="Lee J."/>
            <person name="Park M."/>
            <person name="Lee H.A."/>
            <person name="Lee H.Y."/>
            <person name="Lee Y."/>
            <person name="Oh S."/>
            <person name="Lee J.H."/>
            <person name="Choi E."/>
            <person name="Choi E."/>
            <person name="Lee S.E."/>
            <person name="Jeon J."/>
            <person name="Kim H."/>
            <person name="Choi G."/>
            <person name="Song H."/>
            <person name="Lee J."/>
            <person name="Lee S.C."/>
            <person name="Kwon J.K."/>
            <person name="Lee H.Y."/>
            <person name="Koo N."/>
            <person name="Hong Y."/>
            <person name="Kim R.W."/>
            <person name="Kang W.H."/>
            <person name="Huh J.H."/>
            <person name="Kang B.C."/>
            <person name="Yang T.J."/>
            <person name="Lee Y.H."/>
            <person name="Bennetzen J.L."/>
            <person name="Choi D."/>
        </authorList>
    </citation>
    <scope>NUCLEOTIDE SEQUENCE [LARGE SCALE GENOMIC DNA]</scope>
    <source>
        <strain evidence="6">cv. PBC81</strain>
    </source>
</reference>
<dbReference type="Gene3D" id="3.40.395.10">
    <property type="entry name" value="Adenoviral Proteinase, Chain A"/>
    <property type="match status" value="1"/>
</dbReference>
<dbReference type="PANTHER" id="PTHR31470">
    <property type="entry name" value="CYSTEINE PROTEINASES SUPERFAMILY PROTEIN-RELATED-RELATED"/>
    <property type="match status" value="1"/>
</dbReference>
<dbReference type="InterPro" id="IPR038765">
    <property type="entry name" value="Papain-like_cys_pep_sf"/>
</dbReference>
<protein>
    <recommendedName>
        <fullName evidence="4">Ubiquitin-like protease family profile domain-containing protein</fullName>
    </recommendedName>
</protein>
<evidence type="ECO:0000256" key="1">
    <source>
        <dbReference type="ARBA" id="ARBA00005234"/>
    </source>
</evidence>
<keyword evidence="3" id="KW-0378">Hydrolase</keyword>
<dbReference type="GO" id="GO:0008234">
    <property type="term" value="F:cysteine-type peptidase activity"/>
    <property type="evidence" value="ECO:0007669"/>
    <property type="project" value="InterPro"/>
</dbReference>
<dbReference type="GO" id="GO:0006508">
    <property type="term" value="P:proteolysis"/>
    <property type="evidence" value="ECO:0007669"/>
    <property type="project" value="UniProtKB-KW"/>
</dbReference>
<dbReference type="Proteomes" id="UP000224567">
    <property type="component" value="Unassembled WGS sequence"/>
</dbReference>
<dbReference type="EMBL" id="MLFT02000004">
    <property type="protein sequence ID" value="PHT50596.1"/>
    <property type="molecule type" value="Genomic_DNA"/>
</dbReference>
<gene>
    <name evidence="5" type="ORF">CQW23_10343</name>
</gene>
<dbReference type="STRING" id="33114.A0A2G2WZC3"/>
<evidence type="ECO:0000256" key="2">
    <source>
        <dbReference type="ARBA" id="ARBA00022670"/>
    </source>
</evidence>
<evidence type="ECO:0000313" key="5">
    <source>
        <dbReference type="EMBL" id="PHT50596.1"/>
    </source>
</evidence>